<dbReference type="EMBL" id="DTQM01000161">
    <property type="protein sequence ID" value="HGC43180.1"/>
    <property type="molecule type" value="Genomic_DNA"/>
</dbReference>
<evidence type="ECO:0000259" key="8">
    <source>
        <dbReference type="PROSITE" id="PS50850"/>
    </source>
</evidence>
<dbReference type="PANTHER" id="PTHR43045">
    <property type="entry name" value="SHIKIMATE TRANSPORTER"/>
    <property type="match status" value="1"/>
</dbReference>
<sequence>MSKLPKPEVAHILILGSVVAIISATSIGALSQIIGRKPTFLLIGVVNIIALPLLYLHLAHLTAYRDVIGPALLITFLGNAGYAPITIFLNERFPTALRATGTGVSWNLGFAIGGTMPFLVSLLSGSIGGLAPTLASFCAALYLVLVLGALVVPETRGRLQ</sequence>
<organism evidence="9">
    <name type="scientific">Acidicaldus sp</name>
    <dbReference type="NCBI Taxonomy" id="1872105"/>
    <lineage>
        <taxon>Bacteria</taxon>
        <taxon>Pseudomonadati</taxon>
        <taxon>Pseudomonadota</taxon>
        <taxon>Alphaproteobacteria</taxon>
        <taxon>Acetobacterales</taxon>
        <taxon>Acetobacteraceae</taxon>
        <taxon>Acidicaldus</taxon>
    </lineage>
</organism>
<gene>
    <name evidence="9" type="ORF">ENY07_08170</name>
</gene>
<keyword evidence="5 7" id="KW-1133">Transmembrane helix</keyword>
<feature type="transmembrane region" description="Helical" evidence="7">
    <location>
        <begin position="101"/>
        <end position="123"/>
    </location>
</feature>
<dbReference type="InterPro" id="IPR036259">
    <property type="entry name" value="MFS_trans_sf"/>
</dbReference>
<evidence type="ECO:0000256" key="6">
    <source>
        <dbReference type="ARBA" id="ARBA00023136"/>
    </source>
</evidence>
<dbReference type="GO" id="GO:0005886">
    <property type="term" value="C:plasma membrane"/>
    <property type="evidence" value="ECO:0007669"/>
    <property type="project" value="UniProtKB-SubCell"/>
</dbReference>
<feature type="transmembrane region" description="Helical" evidence="7">
    <location>
        <begin position="129"/>
        <end position="152"/>
    </location>
</feature>
<protein>
    <recommendedName>
        <fullName evidence="8">Major facilitator superfamily (MFS) profile domain-containing protein</fullName>
    </recommendedName>
</protein>
<feature type="transmembrane region" description="Helical" evidence="7">
    <location>
        <begin position="12"/>
        <end position="33"/>
    </location>
</feature>
<evidence type="ECO:0000256" key="2">
    <source>
        <dbReference type="ARBA" id="ARBA00022448"/>
    </source>
</evidence>
<accession>A0A8J4HD44</accession>
<reference evidence="9" key="1">
    <citation type="journal article" date="2020" name="mSystems">
        <title>Genome- and Community-Level Interaction Insights into Carbon Utilization and Element Cycling Functions of Hydrothermarchaeota in Hydrothermal Sediment.</title>
        <authorList>
            <person name="Zhou Z."/>
            <person name="Liu Y."/>
            <person name="Xu W."/>
            <person name="Pan J."/>
            <person name="Luo Z.H."/>
            <person name="Li M."/>
        </authorList>
    </citation>
    <scope>NUCLEOTIDE SEQUENCE</scope>
    <source>
        <strain evidence="9">SpSt-997</strain>
    </source>
</reference>
<feature type="transmembrane region" description="Helical" evidence="7">
    <location>
        <begin position="40"/>
        <end position="61"/>
    </location>
</feature>
<proteinExistence type="predicted"/>
<feature type="transmembrane region" description="Helical" evidence="7">
    <location>
        <begin position="67"/>
        <end position="89"/>
    </location>
</feature>
<comment type="caution">
    <text evidence="9">The sequence shown here is derived from an EMBL/GenBank/DDBJ whole genome shotgun (WGS) entry which is preliminary data.</text>
</comment>
<keyword evidence="6 7" id="KW-0472">Membrane</keyword>
<dbReference type="Gene3D" id="1.20.1250.20">
    <property type="entry name" value="MFS general substrate transporter like domains"/>
    <property type="match status" value="1"/>
</dbReference>
<keyword evidence="2" id="KW-0813">Transport</keyword>
<keyword evidence="4 7" id="KW-0812">Transmembrane</keyword>
<evidence type="ECO:0000313" key="9">
    <source>
        <dbReference type="EMBL" id="HGC43180.1"/>
    </source>
</evidence>
<dbReference type="SUPFAM" id="SSF103473">
    <property type="entry name" value="MFS general substrate transporter"/>
    <property type="match status" value="1"/>
</dbReference>
<dbReference type="AlphaFoldDB" id="A0A8J4HD44"/>
<evidence type="ECO:0000256" key="3">
    <source>
        <dbReference type="ARBA" id="ARBA00022475"/>
    </source>
</evidence>
<comment type="subcellular location">
    <subcellularLocation>
        <location evidence="1">Cell membrane</location>
        <topology evidence="1">Multi-pass membrane protein</topology>
    </subcellularLocation>
</comment>
<dbReference type="InterPro" id="IPR005828">
    <property type="entry name" value="MFS_sugar_transport-like"/>
</dbReference>
<dbReference type="GO" id="GO:0022857">
    <property type="term" value="F:transmembrane transporter activity"/>
    <property type="evidence" value="ECO:0007669"/>
    <property type="project" value="InterPro"/>
</dbReference>
<dbReference type="Pfam" id="PF00083">
    <property type="entry name" value="Sugar_tr"/>
    <property type="match status" value="1"/>
</dbReference>
<dbReference type="PANTHER" id="PTHR43045:SF1">
    <property type="entry name" value="SHIKIMATE TRANSPORTER"/>
    <property type="match status" value="1"/>
</dbReference>
<evidence type="ECO:0000256" key="5">
    <source>
        <dbReference type="ARBA" id="ARBA00022989"/>
    </source>
</evidence>
<evidence type="ECO:0000256" key="7">
    <source>
        <dbReference type="SAM" id="Phobius"/>
    </source>
</evidence>
<name>A0A8J4HD44_9PROT</name>
<dbReference type="PROSITE" id="PS50850">
    <property type="entry name" value="MFS"/>
    <property type="match status" value="1"/>
</dbReference>
<evidence type="ECO:0000256" key="1">
    <source>
        <dbReference type="ARBA" id="ARBA00004651"/>
    </source>
</evidence>
<feature type="domain" description="Major facilitator superfamily (MFS) profile" evidence="8">
    <location>
        <begin position="1"/>
        <end position="156"/>
    </location>
</feature>
<evidence type="ECO:0000256" key="4">
    <source>
        <dbReference type="ARBA" id="ARBA00022692"/>
    </source>
</evidence>
<dbReference type="InterPro" id="IPR020846">
    <property type="entry name" value="MFS_dom"/>
</dbReference>
<keyword evidence="3" id="KW-1003">Cell membrane</keyword>